<dbReference type="InterPro" id="IPR038765">
    <property type="entry name" value="Papain-like_cys_pep_sf"/>
</dbReference>
<accession>A0A7M5WMR1</accession>
<dbReference type="Gene3D" id="3.40.395.10">
    <property type="entry name" value="Adenoviral Proteinase, Chain A"/>
    <property type="match status" value="1"/>
</dbReference>
<protein>
    <recommendedName>
        <fullName evidence="3">Ubiquitin-like protease family profile domain-containing protein</fullName>
    </recommendedName>
</protein>
<reference evidence="1" key="1">
    <citation type="submission" date="2021-01" db="UniProtKB">
        <authorList>
            <consortium name="EnsemblMetazoa"/>
        </authorList>
    </citation>
    <scope>IDENTIFICATION</scope>
</reference>
<dbReference type="Proteomes" id="UP000594262">
    <property type="component" value="Unplaced"/>
</dbReference>
<evidence type="ECO:0000313" key="1">
    <source>
        <dbReference type="EnsemblMetazoa" id="CLYHEMP012014.1"/>
    </source>
</evidence>
<sequence length="136" mass="15748">MTLLERSYPALKGIQDPIKGAKISKNDKNNLMPVNTYDESIQIHHVRNKHLVLSTGRNGKVYVYDSIYSNADIKLQKQLCQICKFFVEDSYLNVYFSKVLKQHGTNDCGYFCIAYKLLLRLDFSHVLAIHLKFNTM</sequence>
<dbReference type="OrthoDB" id="10054020at2759"/>
<keyword evidence="2" id="KW-1185">Reference proteome</keyword>
<organism evidence="1 2">
    <name type="scientific">Clytia hemisphaerica</name>
    <dbReference type="NCBI Taxonomy" id="252671"/>
    <lineage>
        <taxon>Eukaryota</taxon>
        <taxon>Metazoa</taxon>
        <taxon>Cnidaria</taxon>
        <taxon>Hydrozoa</taxon>
        <taxon>Hydroidolina</taxon>
        <taxon>Leptothecata</taxon>
        <taxon>Obeliida</taxon>
        <taxon>Clytiidae</taxon>
        <taxon>Clytia</taxon>
    </lineage>
</organism>
<dbReference type="EnsemblMetazoa" id="CLYHEMT012014.1">
    <property type="protein sequence ID" value="CLYHEMP012014.1"/>
    <property type="gene ID" value="CLYHEMG012014"/>
</dbReference>
<dbReference type="PANTHER" id="PTHR34718">
    <property type="entry name" value="PHD-TYPE DOMAIN-CONTAINING PROTEIN"/>
    <property type="match status" value="1"/>
</dbReference>
<dbReference type="SUPFAM" id="SSF54001">
    <property type="entry name" value="Cysteine proteinases"/>
    <property type="match status" value="1"/>
</dbReference>
<dbReference type="AlphaFoldDB" id="A0A7M5WMR1"/>
<proteinExistence type="predicted"/>
<dbReference type="PANTHER" id="PTHR34718:SF2">
    <property type="entry name" value="PHD-TYPE DOMAIN-CONTAINING PROTEIN"/>
    <property type="match status" value="1"/>
</dbReference>
<evidence type="ECO:0008006" key="3">
    <source>
        <dbReference type="Google" id="ProtNLM"/>
    </source>
</evidence>
<evidence type="ECO:0000313" key="2">
    <source>
        <dbReference type="Proteomes" id="UP000594262"/>
    </source>
</evidence>
<name>A0A7M5WMR1_9CNID</name>